<dbReference type="HOGENOM" id="CLU_041941_0_0_1"/>
<feature type="compositionally biased region" description="Basic residues" evidence="1">
    <location>
        <begin position="472"/>
        <end position="485"/>
    </location>
</feature>
<dbReference type="CDD" id="cd02325">
    <property type="entry name" value="R3H"/>
    <property type="match status" value="1"/>
</dbReference>
<protein>
    <submittedName>
        <fullName evidence="2">Unplaced genomic scaffold CY34scaffold_1016, whole genome shotgun sequence</fullName>
    </submittedName>
</protein>
<dbReference type="InParanoid" id="A0A0D0A386"/>
<dbReference type="OrthoDB" id="10256743at2759"/>
<feature type="region of interest" description="Disordered" evidence="1">
    <location>
        <begin position="49"/>
        <end position="109"/>
    </location>
</feature>
<keyword evidence="3" id="KW-1185">Reference proteome</keyword>
<dbReference type="AlphaFoldDB" id="A0A0D0A386"/>
<name>A0A0D0A386_9AGAM</name>
<feature type="compositionally biased region" description="Polar residues" evidence="1">
    <location>
        <begin position="49"/>
        <end position="74"/>
    </location>
</feature>
<dbReference type="EMBL" id="KN836147">
    <property type="protein sequence ID" value="KIK32689.1"/>
    <property type="molecule type" value="Genomic_DNA"/>
</dbReference>
<feature type="compositionally biased region" description="Low complexity" evidence="1">
    <location>
        <begin position="457"/>
        <end position="466"/>
    </location>
</feature>
<evidence type="ECO:0000256" key="1">
    <source>
        <dbReference type="SAM" id="MobiDB-lite"/>
    </source>
</evidence>
<reference evidence="3" key="2">
    <citation type="submission" date="2015-01" db="EMBL/GenBank/DDBJ databases">
        <title>Evolutionary Origins and Diversification of the Mycorrhizal Mutualists.</title>
        <authorList>
            <consortium name="DOE Joint Genome Institute"/>
            <consortium name="Mycorrhizal Genomics Consortium"/>
            <person name="Kohler A."/>
            <person name="Kuo A."/>
            <person name="Nagy L.G."/>
            <person name="Floudas D."/>
            <person name="Copeland A."/>
            <person name="Barry K.W."/>
            <person name="Cichocki N."/>
            <person name="Veneault-Fourrey C."/>
            <person name="LaButti K."/>
            <person name="Lindquist E.A."/>
            <person name="Lipzen A."/>
            <person name="Lundell T."/>
            <person name="Morin E."/>
            <person name="Murat C."/>
            <person name="Riley R."/>
            <person name="Ohm R."/>
            <person name="Sun H."/>
            <person name="Tunlid A."/>
            <person name="Henrissat B."/>
            <person name="Grigoriev I.V."/>
            <person name="Hibbett D.S."/>
            <person name="Martin F."/>
        </authorList>
    </citation>
    <scope>NUCLEOTIDE SEQUENCE [LARGE SCALE GENOMIC DNA]</scope>
    <source>
        <strain evidence="3">UH-Slu-Lm8-n1</strain>
    </source>
</reference>
<proteinExistence type="predicted"/>
<organism evidence="2 3">
    <name type="scientific">Suillus luteus UH-Slu-Lm8-n1</name>
    <dbReference type="NCBI Taxonomy" id="930992"/>
    <lineage>
        <taxon>Eukaryota</taxon>
        <taxon>Fungi</taxon>
        <taxon>Dikarya</taxon>
        <taxon>Basidiomycota</taxon>
        <taxon>Agaricomycotina</taxon>
        <taxon>Agaricomycetes</taxon>
        <taxon>Agaricomycetidae</taxon>
        <taxon>Boletales</taxon>
        <taxon>Suillineae</taxon>
        <taxon>Suillaceae</taxon>
        <taxon>Suillus</taxon>
    </lineage>
</organism>
<reference evidence="2 3" key="1">
    <citation type="submission" date="2014-04" db="EMBL/GenBank/DDBJ databases">
        <authorList>
            <consortium name="DOE Joint Genome Institute"/>
            <person name="Kuo A."/>
            <person name="Ruytinx J."/>
            <person name="Rineau F."/>
            <person name="Colpaert J."/>
            <person name="Kohler A."/>
            <person name="Nagy L.G."/>
            <person name="Floudas D."/>
            <person name="Copeland A."/>
            <person name="Barry K.W."/>
            <person name="Cichocki N."/>
            <person name="Veneault-Fourrey C."/>
            <person name="LaButti K."/>
            <person name="Lindquist E.A."/>
            <person name="Lipzen A."/>
            <person name="Lundell T."/>
            <person name="Morin E."/>
            <person name="Murat C."/>
            <person name="Sun H."/>
            <person name="Tunlid A."/>
            <person name="Henrissat B."/>
            <person name="Grigoriev I.V."/>
            <person name="Hibbett D.S."/>
            <person name="Martin F."/>
            <person name="Nordberg H.P."/>
            <person name="Cantor M.N."/>
            <person name="Hua S.X."/>
        </authorList>
    </citation>
    <scope>NUCLEOTIDE SEQUENCE [LARGE SCALE GENOMIC DNA]</scope>
    <source>
        <strain evidence="2 3">UH-Slu-Lm8-n1</strain>
    </source>
</reference>
<feature type="region of interest" description="Disordered" evidence="1">
    <location>
        <begin position="128"/>
        <end position="150"/>
    </location>
</feature>
<evidence type="ECO:0000313" key="3">
    <source>
        <dbReference type="Proteomes" id="UP000054485"/>
    </source>
</evidence>
<dbReference type="STRING" id="930992.A0A0D0A386"/>
<feature type="region of interest" description="Disordered" evidence="1">
    <location>
        <begin position="449"/>
        <end position="485"/>
    </location>
</feature>
<accession>A0A0D0A386</accession>
<sequence>MTVFDSPRTVPYVALQGLDSEITNSSIPWTPHRQQPSIVGMAAEANTTIPFPTSSITDDSEPATTESSLPSMTVPSPVLPGAKQIGSISSQKPSGKTEAQAPDDSPVPLSFPAILRNPKLADRYAHLHERSGAAPSKASISKARRDEHEGKRWIRRRENAKFVGNPHIAPPTRSDHAVPVPSKLSTFPIPLPPYLPRSSVLPSSVPGSRDPASASAGLFSLSLKGARRALRARPGARNIVDAIEGHLCTWLEGETYPGEEQGVVFPGEKVGGREDVLEVSRRALSLVWVVGKDGADGAFERYVVHCLARWYGVVSFSKEVDGQRLTYLLRPQVTQVMASILDTPPATDVSQVDTESDFVSDIHTSDMESDLTSDIEHEAHAGGLSAISEAPSSPTAWSVIGGSDFEFDEGFAASVESLSLDVDTNNLERTPRTAGVRGNGGVYARNARTRFSAWNEPRSGSSPSRSPARRPPPMRRAVKRQGKKAGKGTFYDYLFA</sequence>
<gene>
    <name evidence="2" type="ORF">CY34DRAFT_814128</name>
</gene>
<dbReference type="Proteomes" id="UP000054485">
    <property type="component" value="Unassembled WGS sequence"/>
</dbReference>
<evidence type="ECO:0000313" key="2">
    <source>
        <dbReference type="EMBL" id="KIK32689.1"/>
    </source>
</evidence>